<dbReference type="GO" id="GO:0005829">
    <property type="term" value="C:cytosol"/>
    <property type="evidence" value="ECO:0007669"/>
    <property type="project" value="TreeGrafter"/>
</dbReference>
<dbReference type="InterPro" id="IPR036320">
    <property type="entry name" value="Glycosyl_Trfase_fam3_N_dom_sf"/>
</dbReference>
<evidence type="ECO:0000256" key="2">
    <source>
        <dbReference type="ARBA" id="ARBA00022605"/>
    </source>
</evidence>
<evidence type="ECO:0000256" key="6">
    <source>
        <dbReference type="ARBA" id="ARBA00023141"/>
    </source>
</evidence>
<feature type="binding site" evidence="9">
    <location>
        <position position="112"/>
    </location>
    <ligand>
        <name>anthranilate</name>
        <dbReference type="ChEBI" id="CHEBI:16567"/>
        <label>1</label>
    </ligand>
</feature>
<evidence type="ECO:0000256" key="3">
    <source>
        <dbReference type="ARBA" id="ARBA00022676"/>
    </source>
</evidence>
<keyword evidence="2 9" id="KW-0028">Amino-acid biosynthesis</keyword>
<dbReference type="AlphaFoldDB" id="A0A1L7D687"/>
<protein>
    <recommendedName>
        <fullName evidence="9">Anthranilate phosphoribosyltransferase</fullName>
        <ecNumber evidence="9">2.4.2.18</ecNumber>
    </recommendedName>
</protein>
<keyword evidence="9" id="KW-0460">Magnesium</keyword>
<evidence type="ECO:0000259" key="10">
    <source>
        <dbReference type="Pfam" id="PF00591"/>
    </source>
</evidence>
<comment type="similarity">
    <text evidence="9">Belongs to the anthranilate phosphoribosyltransferase family.</text>
</comment>
<sequence>MTHHSILQSFLDNKAPTVEEAHQAFVPLTRGEYDDVEIAALLIAIRTRGESAQDIAGAAKAFLQAGYPFPVTGKGLMDTAGTGGDGSNTINISTAASLVAATGGVKMVKHGNRSVSSQSGSADVLEALNIPLDLDPQRALRQFEASNFTFLFAPAYNPAVAHVQPVRKKLGVATLFNTMGPLLSPARPEFQLMGIAKPEQGQMIAEVLRELGRSHALVVHGSGIDEVAVHGPTQVWELQDGEISNFTITPEEVGIQAHSLDELRGGDAAENARLIREVLAGRGNAAQADAIAVNAGAIFYTCGMADSIAAGTNRAWDLIDSGAVTEWLDTHERANYAG</sequence>
<dbReference type="KEGG" id="cpho:CPHO_12055"/>
<feature type="binding site" evidence="9">
    <location>
        <position position="81"/>
    </location>
    <ligand>
        <name>5-phospho-alpha-D-ribose 1-diphosphate</name>
        <dbReference type="ChEBI" id="CHEBI:58017"/>
    </ligand>
</feature>
<organism evidence="12 13">
    <name type="scientific">Corynebacterium phocae</name>
    <dbReference type="NCBI Taxonomy" id="161895"/>
    <lineage>
        <taxon>Bacteria</taxon>
        <taxon>Bacillati</taxon>
        <taxon>Actinomycetota</taxon>
        <taxon>Actinomycetes</taxon>
        <taxon>Mycobacteriales</taxon>
        <taxon>Corynebacteriaceae</taxon>
        <taxon>Corynebacterium</taxon>
    </lineage>
</organism>
<reference evidence="12 13" key="1">
    <citation type="submission" date="2014-08" db="EMBL/GenBank/DDBJ databases">
        <title>Complete genome sequence of Corynebacterium phocae M408/89/1(T)(=DSM 44612(T)), isolated from the common seal (Phoca vitulina).</title>
        <authorList>
            <person name="Ruckert C."/>
            <person name="Albersmeier A."/>
            <person name="Winkler A."/>
            <person name="Kalinowski J."/>
        </authorList>
    </citation>
    <scope>NUCLEOTIDE SEQUENCE [LARGE SCALE GENOMIC DNA]</scope>
    <source>
        <strain evidence="12 13">M408/89/1</strain>
    </source>
</reference>
<evidence type="ECO:0000256" key="4">
    <source>
        <dbReference type="ARBA" id="ARBA00022679"/>
    </source>
</evidence>
<comment type="caution">
    <text evidence="9">Lacks conserved residue(s) required for the propagation of feature annotation.</text>
</comment>
<dbReference type="InterPro" id="IPR000312">
    <property type="entry name" value="Glycosyl_Trfase_fam3"/>
</dbReference>
<evidence type="ECO:0000256" key="8">
    <source>
        <dbReference type="ARBA" id="ARBA00061188"/>
    </source>
</evidence>
<feature type="binding site" evidence="9">
    <location>
        <begin position="84"/>
        <end position="85"/>
    </location>
    <ligand>
        <name>5-phospho-alpha-D-ribose 1-diphosphate</name>
        <dbReference type="ChEBI" id="CHEBI:58017"/>
    </ligand>
</feature>
<dbReference type="EMBL" id="CP009249">
    <property type="protein sequence ID" value="APT93503.1"/>
    <property type="molecule type" value="Genomic_DNA"/>
</dbReference>
<feature type="domain" description="Glycosyl transferase family 3" evidence="10">
    <location>
        <begin position="75"/>
        <end position="323"/>
    </location>
</feature>
<dbReference type="PANTHER" id="PTHR43285">
    <property type="entry name" value="ANTHRANILATE PHOSPHORIBOSYLTRANSFERASE"/>
    <property type="match status" value="1"/>
</dbReference>
<evidence type="ECO:0000256" key="7">
    <source>
        <dbReference type="ARBA" id="ARBA00052328"/>
    </source>
</evidence>
<dbReference type="SUPFAM" id="SSF47648">
    <property type="entry name" value="Nucleoside phosphorylase/phosphoribosyltransferase N-terminal domain"/>
    <property type="match status" value="1"/>
</dbReference>
<accession>A0A1L7D687</accession>
<comment type="subunit">
    <text evidence="9">Homodimer.</text>
</comment>
<comment type="function">
    <text evidence="9">Catalyzes the transfer of the phosphoribosyl group of 5-phosphorylribose-1-pyrophosphate (PRPP) to anthranilate to yield N-(5'-phosphoribosyl)-anthranilate (PRA).</text>
</comment>
<dbReference type="EC" id="2.4.2.18" evidence="9"/>
<dbReference type="HAMAP" id="MF_00211">
    <property type="entry name" value="TrpD"/>
    <property type="match status" value="1"/>
</dbReference>
<dbReference type="Pfam" id="PF02885">
    <property type="entry name" value="Glycos_trans_3N"/>
    <property type="match status" value="1"/>
</dbReference>
<dbReference type="GO" id="GO:0000162">
    <property type="term" value="P:L-tryptophan biosynthetic process"/>
    <property type="evidence" value="ECO:0007669"/>
    <property type="project" value="UniProtKB-UniRule"/>
</dbReference>
<keyword evidence="3 9" id="KW-0328">Glycosyltransferase</keyword>
<dbReference type="Pfam" id="PF00591">
    <property type="entry name" value="Glycos_transf_3"/>
    <property type="match status" value="1"/>
</dbReference>
<dbReference type="GO" id="GO:0004048">
    <property type="term" value="F:anthranilate phosphoribosyltransferase activity"/>
    <property type="evidence" value="ECO:0007669"/>
    <property type="project" value="UniProtKB-UniRule"/>
</dbReference>
<dbReference type="InterPro" id="IPR017459">
    <property type="entry name" value="Glycosyl_Trfase_fam3_N_dom"/>
</dbReference>
<feature type="binding site" evidence="9">
    <location>
        <position position="93"/>
    </location>
    <ligand>
        <name>Mg(2+)</name>
        <dbReference type="ChEBI" id="CHEBI:18420"/>
        <label>1</label>
    </ligand>
</feature>
<evidence type="ECO:0000313" key="13">
    <source>
        <dbReference type="Proteomes" id="UP000185491"/>
    </source>
</evidence>
<dbReference type="GO" id="GO:0000287">
    <property type="term" value="F:magnesium ion binding"/>
    <property type="evidence" value="ECO:0007669"/>
    <property type="project" value="UniProtKB-UniRule"/>
</dbReference>
<keyword evidence="4 9" id="KW-0808">Transferase</keyword>
<evidence type="ECO:0000256" key="1">
    <source>
        <dbReference type="ARBA" id="ARBA00004907"/>
    </source>
</evidence>
<proteinExistence type="inferred from homology"/>
<feature type="binding site" evidence="9">
    <location>
        <begin position="91"/>
        <end position="94"/>
    </location>
    <ligand>
        <name>5-phospho-alpha-D-ribose 1-diphosphate</name>
        <dbReference type="ChEBI" id="CHEBI:58017"/>
    </ligand>
</feature>
<feature type="binding site" evidence="9">
    <location>
        <position position="81"/>
    </location>
    <ligand>
        <name>anthranilate</name>
        <dbReference type="ChEBI" id="CHEBI:16567"/>
        <label>1</label>
    </ligand>
</feature>
<comment type="catalytic activity">
    <reaction evidence="7 9">
        <text>N-(5-phospho-beta-D-ribosyl)anthranilate + diphosphate = 5-phospho-alpha-D-ribose 1-diphosphate + anthranilate</text>
        <dbReference type="Rhea" id="RHEA:11768"/>
        <dbReference type="ChEBI" id="CHEBI:16567"/>
        <dbReference type="ChEBI" id="CHEBI:18277"/>
        <dbReference type="ChEBI" id="CHEBI:33019"/>
        <dbReference type="ChEBI" id="CHEBI:58017"/>
        <dbReference type="EC" id="2.4.2.18"/>
    </reaction>
</comment>
<evidence type="ECO:0000256" key="9">
    <source>
        <dbReference type="HAMAP-Rule" id="MF_00211"/>
    </source>
</evidence>
<comment type="pathway">
    <text evidence="1 9">Amino-acid biosynthesis; L-tryptophan biosynthesis; L-tryptophan from chorismate: step 2/5.</text>
</comment>
<feature type="binding site" evidence="9">
    <location>
        <position position="121"/>
    </location>
    <ligand>
        <name>5-phospho-alpha-D-ribose 1-diphosphate</name>
        <dbReference type="ChEBI" id="CHEBI:58017"/>
    </ligand>
</feature>
<dbReference type="InterPro" id="IPR035902">
    <property type="entry name" value="Nuc_phospho_transferase"/>
</dbReference>
<feature type="binding site" evidence="9">
    <location>
        <position position="225"/>
    </location>
    <ligand>
        <name>Mg(2+)</name>
        <dbReference type="ChEBI" id="CHEBI:18420"/>
        <label>2</label>
    </ligand>
</feature>
<dbReference type="STRING" id="161895.CPHO_12055"/>
<comment type="similarity">
    <text evidence="8">In the C-terminal section; belongs to the anthranilate phosphoribosyltransferase family.</text>
</comment>
<keyword evidence="6 9" id="KW-0057">Aromatic amino acid biosynthesis</keyword>
<feature type="domain" description="Glycosyl transferase family 3 N-terminal" evidence="11">
    <location>
        <begin position="5"/>
        <end position="66"/>
    </location>
</feature>
<evidence type="ECO:0000256" key="5">
    <source>
        <dbReference type="ARBA" id="ARBA00022822"/>
    </source>
</evidence>
<dbReference type="RefSeq" id="WP_075736158.1">
    <property type="nucleotide sequence ID" value="NZ_CP009249.1"/>
</dbReference>
<dbReference type="FunFam" id="3.40.1030.10:FF:000002">
    <property type="entry name" value="Anthranilate phosphoribosyltransferase"/>
    <property type="match status" value="1"/>
</dbReference>
<feature type="binding site" evidence="9">
    <location>
        <position position="226"/>
    </location>
    <ligand>
        <name>Mg(2+)</name>
        <dbReference type="ChEBI" id="CHEBI:18420"/>
        <label>2</label>
    </ligand>
</feature>
<dbReference type="UniPathway" id="UPA00035">
    <property type="reaction ID" value="UER00041"/>
</dbReference>
<keyword evidence="5 9" id="KW-0822">Tryptophan biosynthesis</keyword>
<dbReference type="PANTHER" id="PTHR43285:SF2">
    <property type="entry name" value="ANTHRANILATE PHOSPHORIBOSYLTRANSFERASE"/>
    <property type="match status" value="1"/>
</dbReference>
<dbReference type="SUPFAM" id="SSF52418">
    <property type="entry name" value="Nucleoside phosphorylase/phosphoribosyltransferase catalytic domain"/>
    <property type="match status" value="1"/>
</dbReference>
<feature type="binding site" evidence="9">
    <location>
        <position position="167"/>
    </location>
    <ligand>
        <name>anthranilate</name>
        <dbReference type="ChEBI" id="CHEBI:16567"/>
        <label>2</label>
    </ligand>
</feature>
<dbReference type="Proteomes" id="UP000185491">
    <property type="component" value="Chromosome"/>
</dbReference>
<dbReference type="Gene3D" id="1.20.970.10">
    <property type="entry name" value="Transferase, Pyrimidine Nucleoside Phosphorylase, Chain C"/>
    <property type="match status" value="1"/>
</dbReference>
<name>A0A1L7D687_9CORY</name>
<feature type="binding site" evidence="9">
    <location>
        <begin position="109"/>
        <end position="117"/>
    </location>
    <ligand>
        <name>5-phospho-alpha-D-ribose 1-diphosphate</name>
        <dbReference type="ChEBI" id="CHEBI:58017"/>
    </ligand>
</feature>
<comment type="cofactor">
    <cofactor evidence="9">
        <name>Mg(2+)</name>
        <dbReference type="ChEBI" id="CHEBI:18420"/>
    </cofactor>
    <text evidence="9">Binds 2 magnesium ions per monomer.</text>
</comment>
<dbReference type="Gene3D" id="3.40.1030.10">
    <property type="entry name" value="Nucleoside phosphorylase/phosphoribosyltransferase catalytic domain"/>
    <property type="match status" value="1"/>
</dbReference>
<dbReference type="NCBIfam" id="TIGR01245">
    <property type="entry name" value="trpD"/>
    <property type="match status" value="1"/>
</dbReference>
<keyword evidence="9" id="KW-0479">Metal-binding</keyword>
<evidence type="ECO:0000313" key="12">
    <source>
        <dbReference type="EMBL" id="APT93503.1"/>
    </source>
</evidence>
<keyword evidence="13" id="KW-1185">Reference proteome</keyword>
<dbReference type="InterPro" id="IPR005940">
    <property type="entry name" value="Anthranilate_Pribosyl_Tfrase"/>
</dbReference>
<feature type="binding site" evidence="9">
    <location>
        <position position="226"/>
    </location>
    <ligand>
        <name>Mg(2+)</name>
        <dbReference type="ChEBI" id="CHEBI:18420"/>
        <label>1</label>
    </ligand>
</feature>
<feature type="binding site" evidence="9">
    <location>
        <position position="89"/>
    </location>
    <ligand>
        <name>5-phospho-alpha-D-ribose 1-diphosphate</name>
        <dbReference type="ChEBI" id="CHEBI:58017"/>
    </ligand>
</feature>
<evidence type="ECO:0000259" key="11">
    <source>
        <dbReference type="Pfam" id="PF02885"/>
    </source>
</evidence>
<dbReference type="OrthoDB" id="9806430at2"/>
<gene>
    <name evidence="9" type="primary">trpD</name>
    <name evidence="12" type="ORF">CPHO_12055</name>
</gene>